<evidence type="ECO:0000256" key="2">
    <source>
        <dbReference type="ARBA" id="ARBA00009142"/>
    </source>
</evidence>
<feature type="transmembrane region" description="Helical" evidence="8">
    <location>
        <begin position="7"/>
        <end position="33"/>
    </location>
</feature>
<accession>A0A926DEC0</accession>
<comment type="similarity">
    <text evidence="2 8">Belongs to the 4-toluene sulfonate uptake permease (TSUP) (TC 2.A.102) family.</text>
</comment>
<dbReference type="InterPro" id="IPR052017">
    <property type="entry name" value="TSUP"/>
</dbReference>
<dbReference type="AlphaFoldDB" id="A0A926DEC0"/>
<dbReference type="PANTHER" id="PTHR30269:SF0">
    <property type="entry name" value="MEMBRANE TRANSPORTER PROTEIN YFCA-RELATED"/>
    <property type="match status" value="1"/>
</dbReference>
<keyword evidence="7 8" id="KW-0472">Membrane</keyword>
<keyword evidence="10" id="KW-1185">Reference proteome</keyword>
<evidence type="ECO:0000256" key="3">
    <source>
        <dbReference type="ARBA" id="ARBA00022448"/>
    </source>
</evidence>
<evidence type="ECO:0000256" key="1">
    <source>
        <dbReference type="ARBA" id="ARBA00004651"/>
    </source>
</evidence>
<dbReference type="Proteomes" id="UP000620366">
    <property type="component" value="Unassembled WGS sequence"/>
</dbReference>
<keyword evidence="3" id="KW-0813">Transport</keyword>
<reference evidence="9" key="1">
    <citation type="submission" date="2020-08" db="EMBL/GenBank/DDBJ databases">
        <title>Genome public.</title>
        <authorList>
            <person name="Liu C."/>
            <person name="Sun Q."/>
        </authorList>
    </citation>
    <scope>NUCLEOTIDE SEQUENCE</scope>
    <source>
        <strain evidence="9">BX7</strain>
    </source>
</reference>
<keyword evidence="4 8" id="KW-1003">Cell membrane</keyword>
<feature type="transmembrane region" description="Helical" evidence="8">
    <location>
        <begin position="101"/>
        <end position="120"/>
    </location>
</feature>
<dbReference type="InterPro" id="IPR002781">
    <property type="entry name" value="TM_pro_TauE-like"/>
</dbReference>
<feature type="transmembrane region" description="Helical" evidence="8">
    <location>
        <begin position="132"/>
        <end position="151"/>
    </location>
</feature>
<sequence length="255" mass="26586">MNETIRILLIVCPLIFLSGLIDSVAGGGGLISLPAYLAAGLPPHLAAGTNKCSATFGTLVSTLRFMKNRRVHYLSAVVSAAAALAGSSLGAMLNMGADERVLQVLLVAALPVIAVFLLIKRDFGAESRIERLSKRALVALSLAIGFVLGLYDGFFGPGTGTFLILAYTGIVGFDLVTASGNAKIVNLASNVAAFVTYALGGKILFLIGIPAALFGIAGNWIGSGLALKRGAKIIRPMFFVALGILLCKVLWDLFF</sequence>
<feature type="transmembrane region" description="Helical" evidence="8">
    <location>
        <begin position="45"/>
        <end position="66"/>
    </location>
</feature>
<name>A0A926DEC0_9FIRM</name>
<gene>
    <name evidence="9" type="ORF">H8695_07610</name>
</gene>
<comment type="caution">
    <text evidence="9">The sequence shown here is derived from an EMBL/GenBank/DDBJ whole genome shotgun (WGS) entry which is preliminary data.</text>
</comment>
<proteinExistence type="inferred from homology"/>
<feature type="transmembrane region" description="Helical" evidence="8">
    <location>
        <begin position="194"/>
        <end position="221"/>
    </location>
</feature>
<organism evidence="9 10">
    <name type="scientific">Feifania hominis</name>
    <dbReference type="NCBI Taxonomy" id="2763660"/>
    <lineage>
        <taxon>Bacteria</taxon>
        <taxon>Bacillati</taxon>
        <taxon>Bacillota</taxon>
        <taxon>Clostridia</taxon>
        <taxon>Eubacteriales</taxon>
        <taxon>Feifaniaceae</taxon>
        <taxon>Feifania</taxon>
    </lineage>
</organism>
<feature type="transmembrane region" description="Helical" evidence="8">
    <location>
        <begin position="163"/>
        <end position="182"/>
    </location>
</feature>
<dbReference type="EMBL" id="JACRSP010000003">
    <property type="protein sequence ID" value="MBC8536548.1"/>
    <property type="molecule type" value="Genomic_DNA"/>
</dbReference>
<protein>
    <recommendedName>
        <fullName evidence="8">Probable membrane transporter protein</fullName>
    </recommendedName>
</protein>
<feature type="transmembrane region" description="Helical" evidence="8">
    <location>
        <begin position="233"/>
        <end position="251"/>
    </location>
</feature>
<evidence type="ECO:0000256" key="5">
    <source>
        <dbReference type="ARBA" id="ARBA00022692"/>
    </source>
</evidence>
<evidence type="ECO:0000256" key="4">
    <source>
        <dbReference type="ARBA" id="ARBA00022475"/>
    </source>
</evidence>
<keyword evidence="6 8" id="KW-1133">Transmembrane helix</keyword>
<dbReference type="RefSeq" id="WP_249300390.1">
    <property type="nucleotide sequence ID" value="NZ_JACRSP010000003.1"/>
</dbReference>
<evidence type="ECO:0000256" key="6">
    <source>
        <dbReference type="ARBA" id="ARBA00022989"/>
    </source>
</evidence>
<keyword evidence="5 8" id="KW-0812">Transmembrane</keyword>
<comment type="subcellular location">
    <subcellularLocation>
        <location evidence="1 8">Cell membrane</location>
        <topology evidence="1 8">Multi-pass membrane protein</topology>
    </subcellularLocation>
</comment>
<evidence type="ECO:0000313" key="9">
    <source>
        <dbReference type="EMBL" id="MBC8536548.1"/>
    </source>
</evidence>
<dbReference type="PANTHER" id="PTHR30269">
    <property type="entry name" value="TRANSMEMBRANE PROTEIN YFCA"/>
    <property type="match status" value="1"/>
</dbReference>
<dbReference type="Pfam" id="PF01925">
    <property type="entry name" value="TauE"/>
    <property type="match status" value="1"/>
</dbReference>
<evidence type="ECO:0000256" key="7">
    <source>
        <dbReference type="ARBA" id="ARBA00023136"/>
    </source>
</evidence>
<evidence type="ECO:0000313" key="10">
    <source>
        <dbReference type="Proteomes" id="UP000620366"/>
    </source>
</evidence>
<evidence type="ECO:0000256" key="8">
    <source>
        <dbReference type="RuleBase" id="RU363041"/>
    </source>
</evidence>
<dbReference type="GO" id="GO:0005886">
    <property type="term" value="C:plasma membrane"/>
    <property type="evidence" value="ECO:0007669"/>
    <property type="project" value="UniProtKB-SubCell"/>
</dbReference>
<feature type="transmembrane region" description="Helical" evidence="8">
    <location>
        <begin position="73"/>
        <end position="95"/>
    </location>
</feature>